<keyword evidence="2" id="KW-1185">Reference proteome</keyword>
<organism evidence="1 2">
    <name type="scientific">Octopus vulgaris</name>
    <name type="common">Common octopus</name>
    <dbReference type="NCBI Taxonomy" id="6645"/>
    <lineage>
        <taxon>Eukaryota</taxon>
        <taxon>Metazoa</taxon>
        <taxon>Spiralia</taxon>
        <taxon>Lophotrochozoa</taxon>
        <taxon>Mollusca</taxon>
        <taxon>Cephalopoda</taxon>
        <taxon>Coleoidea</taxon>
        <taxon>Octopodiformes</taxon>
        <taxon>Octopoda</taxon>
        <taxon>Incirrata</taxon>
        <taxon>Octopodidae</taxon>
        <taxon>Octopus</taxon>
    </lineage>
</organism>
<protein>
    <submittedName>
        <fullName evidence="1">Uncharacterized protein</fullName>
    </submittedName>
</protein>
<dbReference type="AlphaFoldDB" id="A0AA36FGB7"/>
<evidence type="ECO:0000313" key="1">
    <source>
        <dbReference type="EMBL" id="CAI9737525.1"/>
    </source>
</evidence>
<proteinExistence type="predicted"/>
<gene>
    <name evidence="1" type="ORF">OCTVUL_1B024049</name>
</gene>
<reference evidence="1" key="1">
    <citation type="submission" date="2023-08" db="EMBL/GenBank/DDBJ databases">
        <authorList>
            <person name="Alioto T."/>
            <person name="Alioto T."/>
            <person name="Gomez Garrido J."/>
        </authorList>
    </citation>
    <scope>NUCLEOTIDE SEQUENCE</scope>
</reference>
<evidence type="ECO:0000313" key="2">
    <source>
        <dbReference type="Proteomes" id="UP001162480"/>
    </source>
</evidence>
<sequence length="71" mass="8156">MHSNRISYKRYLSENISEMGVSLLKKTTRYSVLRVCFRRGSAVCRSHTFLTFLEVNGHMLEACDVNIGKSL</sequence>
<accession>A0AA36FGB7</accession>
<name>A0AA36FGB7_OCTVU</name>
<dbReference type="EMBL" id="OX597833">
    <property type="protein sequence ID" value="CAI9737525.1"/>
    <property type="molecule type" value="Genomic_DNA"/>
</dbReference>
<dbReference type="Proteomes" id="UP001162480">
    <property type="component" value="Chromosome 20"/>
</dbReference>